<dbReference type="STRING" id="1798382.A3D77_02000"/>
<evidence type="ECO:0000313" key="2">
    <source>
        <dbReference type="EMBL" id="OGG16066.1"/>
    </source>
</evidence>
<accession>A0A1F5ZUA6</accession>
<dbReference type="AlphaFoldDB" id="A0A1F5ZUA6"/>
<organism evidence="2 3">
    <name type="scientific">Candidatus Gottesmanbacteria bacterium RIFCSPHIGHO2_02_FULL_39_11</name>
    <dbReference type="NCBI Taxonomy" id="1798382"/>
    <lineage>
        <taxon>Bacteria</taxon>
        <taxon>Candidatus Gottesmaniibacteriota</taxon>
    </lineage>
</organism>
<reference evidence="2 3" key="1">
    <citation type="journal article" date="2016" name="Nat. Commun.">
        <title>Thousands of microbial genomes shed light on interconnected biogeochemical processes in an aquifer system.</title>
        <authorList>
            <person name="Anantharaman K."/>
            <person name="Brown C.T."/>
            <person name="Hug L.A."/>
            <person name="Sharon I."/>
            <person name="Castelle C.J."/>
            <person name="Probst A.J."/>
            <person name="Thomas B.C."/>
            <person name="Singh A."/>
            <person name="Wilkins M.J."/>
            <person name="Karaoz U."/>
            <person name="Brodie E.L."/>
            <person name="Williams K.H."/>
            <person name="Hubbard S.S."/>
            <person name="Banfield J.F."/>
        </authorList>
    </citation>
    <scope>NUCLEOTIDE SEQUENCE [LARGE SCALE GENOMIC DNA]</scope>
</reference>
<gene>
    <name evidence="2" type="ORF">A3D77_02000</name>
</gene>
<evidence type="ECO:0000313" key="3">
    <source>
        <dbReference type="Proteomes" id="UP000176923"/>
    </source>
</evidence>
<comment type="caution">
    <text evidence="2">The sequence shown here is derived from an EMBL/GenBank/DDBJ whole genome shotgun (WGS) entry which is preliminary data.</text>
</comment>
<protein>
    <recommendedName>
        <fullName evidence="1">TOTE conflict system primase domain-containing protein</fullName>
    </recommendedName>
</protein>
<dbReference type="InterPro" id="IPR054347">
    <property type="entry name" value="TOTE_primase"/>
</dbReference>
<dbReference type="Proteomes" id="UP000176923">
    <property type="component" value="Unassembled WGS sequence"/>
</dbReference>
<proteinExistence type="predicted"/>
<evidence type="ECO:0000259" key="1">
    <source>
        <dbReference type="Pfam" id="PF22548"/>
    </source>
</evidence>
<dbReference type="Pfam" id="PF22548">
    <property type="entry name" value="AEP-TOTE"/>
    <property type="match status" value="1"/>
</dbReference>
<sequence length="197" mass="22377">MSNISVEDIKLYRSLFNTRDDVFARYWEDLSQKKSGYAPVYRLNQSPQALTDTVILAHLEGNQTLGVYPLFPDNTTAFLAIDFDRLDWFNLIQNVSIIAIDNGLFCAVERSKSGNGGHLWFFFSERLPAYKARQMGKLLLGQAGIKNRKTFDRMFPSQDEHTGKGYGNLICLPLQGKFVVEEKTVFINQDGIAIPNQ</sequence>
<dbReference type="EMBL" id="MFJL01000015">
    <property type="protein sequence ID" value="OGG16066.1"/>
    <property type="molecule type" value="Genomic_DNA"/>
</dbReference>
<name>A0A1F5ZUA6_9BACT</name>
<feature type="domain" description="TOTE conflict system primase" evidence="1">
    <location>
        <begin position="7"/>
        <end position="197"/>
    </location>
</feature>